<evidence type="ECO:0000256" key="1">
    <source>
        <dbReference type="SAM" id="SignalP"/>
    </source>
</evidence>
<comment type="caution">
    <text evidence="3">The sequence shown here is derived from an EMBL/GenBank/DDBJ whole genome shotgun (WGS) entry which is preliminary data.</text>
</comment>
<dbReference type="SUPFAM" id="SSF50969">
    <property type="entry name" value="YVTN repeat-like/Quinoprotein amine dehydrogenase"/>
    <property type="match status" value="1"/>
</dbReference>
<dbReference type="Pfam" id="PF14339">
    <property type="entry name" value="DUF4394"/>
    <property type="match status" value="1"/>
</dbReference>
<evidence type="ECO:0000259" key="2">
    <source>
        <dbReference type="Pfam" id="PF14339"/>
    </source>
</evidence>
<gene>
    <name evidence="3" type="ORF">EDC65_1346</name>
</gene>
<feature type="chain" id="PRO_5018191049" evidence="1">
    <location>
        <begin position="28"/>
        <end position="260"/>
    </location>
</feature>
<evidence type="ECO:0000313" key="3">
    <source>
        <dbReference type="EMBL" id="ROP99563.1"/>
    </source>
</evidence>
<dbReference type="RefSeq" id="WP_123688942.1">
    <property type="nucleotide sequence ID" value="NZ_AP019700.1"/>
</dbReference>
<sequence length="260" mass="26348">MMAATRNGFVALALSAAALLPALPAAAADFVGITDRGELLYFSDADPGQAVRRGLHGTGHPLVGFDVRPADGRLYGINTQGAIFMIDVPAGIATFKAMLSVPLAKAGGYLVDFNPVADRLRVVGAGGQNLRVDVDTGAAAVDQPIRYAAGGGQPQVQAGAYTNSVRGTTQTQLFVIDGASGTYALQNPPNDGVLQPAGTGGIAADGADIWSDGTRNQGFSVAGNVLYRFDVATGAAQAIGPIGAGSIGRIIDIAVLPGRM</sequence>
<organism evidence="3 4">
    <name type="scientific">Stella humosa</name>
    <dbReference type="NCBI Taxonomy" id="94"/>
    <lineage>
        <taxon>Bacteria</taxon>
        <taxon>Pseudomonadati</taxon>
        <taxon>Pseudomonadota</taxon>
        <taxon>Alphaproteobacteria</taxon>
        <taxon>Rhodospirillales</taxon>
        <taxon>Stellaceae</taxon>
        <taxon>Stella</taxon>
    </lineage>
</organism>
<proteinExistence type="predicted"/>
<dbReference type="Proteomes" id="UP000278222">
    <property type="component" value="Unassembled WGS sequence"/>
</dbReference>
<name>A0A3N1LWL0_9PROT</name>
<evidence type="ECO:0000313" key="4">
    <source>
        <dbReference type="Proteomes" id="UP000278222"/>
    </source>
</evidence>
<dbReference type="OrthoDB" id="531718at2"/>
<feature type="domain" description="DUF4394" evidence="2">
    <location>
        <begin position="41"/>
        <end position="254"/>
    </location>
</feature>
<reference evidence="3 4" key="1">
    <citation type="submission" date="2018-11" db="EMBL/GenBank/DDBJ databases">
        <title>Genomic Encyclopedia of Type Strains, Phase IV (KMG-IV): sequencing the most valuable type-strain genomes for metagenomic binning, comparative biology and taxonomic classification.</title>
        <authorList>
            <person name="Goeker M."/>
        </authorList>
    </citation>
    <scope>NUCLEOTIDE SEQUENCE [LARGE SCALE GENOMIC DNA]</scope>
    <source>
        <strain evidence="3 4">DSM 5900</strain>
    </source>
</reference>
<protein>
    <submittedName>
        <fullName evidence="3">Uncharacterized protein DUF4394</fullName>
    </submittedName>
</protein>
<feature type="signal peptide" evidence="1">
    <location>
        <begin position="1"/>
        <end position="27"/>
    </location>
</feature>
<dbReference type="InterPro" id="IPR025507">
    <property type="entry name" value="DUF4394"/>
</dbReference>
<keyword evidence="1" id="KW-0732">Signal</keyword>
<accession>A0A3N1LWL0</accession>
<dbReference type="AlphaFoldDB" id="A0A3N1LWL0"/>
<dbReference type="EMBL" id="RJKX01000013">
    <property type="protein sequence ID" value="ROP99563.1"/>
    <property type="molecule type" value="Genomic_DNA"/>
</dbReference>
<dbReference type="InterPro" id="IPR011044">
    <property type="entry name" value="Quino_amine_DH_bsu"/>
</dbReference>
<keyword evidence="4" id="KW-1185">Reference proteome</keyword>